<keyword evidence="2" id="KW-1185">Reference proteome</keyword>
<dbReference type="AlphaFoldDB" id="A0A840RTV6"/>
<evidence type="ECO:0000313" key="1">
    <source>
        <dbReference type="EMBL" id="MBB5201073.1"/>
    </source>
</evidence>
<comment type="caution">
    <text evidence="1">The sequence shown here is derived from an EMBL/GenBank/DDBJ whole genome shotgun (WGS) entry which is preliminary data.</text>
</comment>
<name>A0A840RTV6_9BURK</name>
<sequence length="200" mass="22845">MGANKQKNLPEIYVQSSVFRENDVYSPSMDSQQLILDFYPDNITNLIQSLSNITSAFYGNMLTQVGLKYGTDKIDEISKNTIYALGRATARRHLAQHDIEQNAQGITKIIIAAVFTANPEYQFEILEFTPDKIAMIVRGIDRYHKIAVAMGIDKHITWPVVDTFIRAINDEMGLNYTVHLNVKKLDEYSQCFYDVVIQQE</sequence>
<evidence type="ECO:0000313" key="2">
    <source>
        <dbReference type="Proteomes" id="UP000571084"/>
    </source>
</evidence>
<gene>
    <name evidence="1" type="ORF">HNR39_002922</name>
</gene>
<proteinExistence type="predicted"/>
<reference evidence="1 2" key="1">
    <citation type="submission" date="2020-08" db="EMBL/GenBank/DDBJ databases">
        <title>Genomic Encyclopedia of Type Strains, Phase IV (KMG-IV): sequencing the most valuable type-strain genomes for metagenomic binning, comparative biology and taxonomic classification.</title>
        <authorList>
            <person name="Goeker M."/>
        </authorList>
    </citation>
    <scope>NUCLEOTIDE SEQUENCE [LARGE SCALE GENOMIC DNA]</scope>
    <source>
        <strain evidence="1 2">DSM 23240</strain>
    </source>
</reference>
<protein>
    <submittedName>
        <fullName evidence="1">Uncharacterized protein</fullName>
    </submittedName>
</protein>
<dbReference type="Proteomes" id="UP000571084">
    <property type="component" value="Unassembled WGS sequence"/>
</dbReference>
<dbReference type="RefSeq" id="WP_168056787.1">
    <property type="nucleotide sequence ID" value="NZ_JAAOZT010000012.1"/>
</dbReference>
<accession>A0A840RTV6</accession>
<dbReference type="EMBL" id="JACHHQ010000006">
    <property type="protein sequence ID" value="MBB5201073.1"/>
    <property type="molecule type" value="Genomic_DNA"/>
</dbReference>
<organism evidence="1 2">
    <name type="scientific">Glaciimonas immobilis</name>
    <dbReference type="NCBI Taxonomy" id="728004"/>
    <lineage>
        <taxon>Bacteria</taxon>
        <taxon>Pseudomonadati</taxon>
        <taxon>Pseudomonadota</taxon>
        <taxon>Betaproteobacteria</taxon>
        <taxon>Burkholderiales</taxon>
        <taxon>Oxalobacteraceae</taxon>
        <taxon>Glaciimonas</taxon>
    </lineage>
</organism>